<accession>V4VGS0</accession>
<dbReference type="OMA" id="WKVGYRA"/>
<dbReference type="SUPFAM" id="SSF53756">
    <property type="entry name" value="UDP-Glycosyltransferase/glycogen phosphorylase"/>
    <property type="match status" value="1"/>
</dbReference>
<keyword evidence="2 4" id="KW-0328">Glycosyltransferase</keyword>
<dbReference type="Gramene" id="ESR51719">
    <property type="protein sequence ID" value="ESR51719"/>
    <property type="gene ID" value="CICLE_v10031201mg"/>
</dbReference>
<dbReference type="eggNOG" id="KOG1192">
    <property type="taxonomic scope" value="Eukaryota"/>
</dbReference>
<dbReference type="FunFam" id="3.40.50.2000:FF:000057">
    <property type="entry name" value="Glycosyltransferase"/>
    <property type="match status" value="1"/>
</dbReference>
<dbReference type="GO" id="GO:0080044">
    <property type="term" value="F:quercetin 7-O-glucosyltransferase activity"/>
    <property type="evidence" value="ECO:0007669"/>
    <property type="project" value="TreeGrafter"/>
</dbReference>
<evidence type="ECO:0000256" key="3">
    <source>
        <dbReference type="ARBA" id="ARBA00022679"/>
    </source>
</evidence>
<dbReference type="InterPro" id="IPR035595">
    <property type="entry name" value="UDP_glycos_trans_CS"/>
</dbReference>
<dbReference type="GO" id="GO:0080043">
    <property type="term" value="F:quercetin 3-O-glucosyltransferase activity"/>
    <property type="evidence" value="ECO:0007669"/>
    <property type="project" value="TreeGrafter"/>
</dbReference>
<dbReference type="KEGG" id="cic:CICLE_v10031201mg"/>
<organism evidence="6 7">
    <name type="scientific">Citrus clementina</name>
    <name type="common">Clementine</name>
    <name type="synonym">Citrus deliciosa x Citrus sinensis</name>
    <dbReference type="NCBI Taxonomy" id="85681"/>
    <lineage>
        <taxon>Eukaryota</taxon>
        <taxon>Viridiplantae</taxon>
        <taxon>Streptophyta</taxon>
        <taxon>Embryophyta</taxon>
        <taxon>Tracheophyta</taxon>
        <taxon>Spermatophyta</taxon>
        <taxon>Magnoliopsida</taxon>
        <taxon>eudicotyledons</taxon>
        <taxon>Gunneridae</taxon>
        <taxon>Pentapetalae</taxon>
        <taxon>rosids</taxon>
        <taxon>malvids</taxon>
        <taxon>Sapindales</taxon>
        <taxon>Rutaceae</taxon>
        <taxon>Aurantioideae</taxon>
        <taxon>Citrus</taxon>
    </lineage>
</organism>
<dbReference type="PANTHER" id="PTHR11926">
    <property type="entry name" value="GLUCOSYL/GLUCURONOSYL TRANSFERASES"/>
    <property type="match status" value="1"/>
</dbReference>
<dbReference type="Gene3D" id="3.40.50.2000">
    <property type="entry name" value="Glycogen Phosphorylase B"/>
    <property type="match status" value="2"/>
</dbReference>
<proteinExistence type="inferred from homology"/>
<dbReference type="EC" id="2.4.1.-" evidence="5"/>
<reference evidence="6 7" key="1">
    <citation type="submission" date="2013-10" db="EMBL/GenBank/DDBJ databases">
        <authorList>
            <consortium name="International Citrus Genome Consortium"/>
            <person name="Jenkins J."/>
            <person name="Schmutz J."/>
            <person name="Prochnik S."/>
            <person name="Rokhsar D."/>
            <person name="Gmitter F."/>
            <person name="Ollitrault P."/>
            <person name="Machado M."/>
            <person name="Talon M."/>
            <person name="Wincker P."/>
            <person name="Jaillon O."/>
            <person name="Morgante M."/>
        </authorList>
    </citation>
    <scope>NUCLEOTIDE SEQUENCE</scope>
    <source>
        <strain evidence="7">cv. Clemenules</strain>
    </source>
</reference>
<dbReference type="PROSITE" id="PS00375">
    <property type="entry name" value="UDPGT"/>
    <property type="match status" value="1"/>
</dbReference>
<dbReference type="PANTHER" id="PTHR11926:SF727">
    <property type="entry name" value="UDP-GLYCOSYLTRANSFERASE 74B1"/>
    <property type="match status" value="1"/>
</dbReference>
<evidence type="ECO:0000313" key="7">
    <source>
        <dbReference type="Proteomes" id="UP000030687"/>
    </source>
</evidence>
<evidence type="ECO:0000256" key="2">
    <source>
        <dbReference type="ARBA" id="ARBA00022676"/>
    </source>
</evidence>
<dbReference type="Pfam" id="PF00201">
    <property type="entry name" value="UDPGT"/>
    <property type="match status" value="1"/>
</dbReference>
<evidence type="ECO:0000256" key="4">
    <source>
        <dbReference type="RuleBase" id="RU003718"/>
    </source>
</evidence>
<dbReference type="AlphaFoldDB" id="V4VGS0"/>
<dbReference type="EMBL" id="KI536726">
    <property type="protein sequence ID" value="ESR51719.1"/>
    <property type="molecule type" value="Genomic_DNA"/>
</dbReference>
<evidence type="ECO:0000256" key="1">
    <source>
        <dbReference type="ARBA" id="ARBA00009995"/>
    </source>
</evidence>
<keyword evidence="7" id="KW-1185">Reference proteome</keyword>
<protein>
    <recommendedName>
        <fullName evidence="5">Glycosyltransferase</fullName>
        <ecNumber evidence="5">2.4.1.-</ecNumber>
    </recommendedName>
</protein>
<evidence type="ECO:0000313" key="6">
    <source>
        <dbReference type="EMBL" id="ESR51719.1"/>
    </source>
</evidence>
<dbReference type="Proteomes" id="UP000030687">
    <property type="component" value="Unassembled WGS sequence"/>
</dbReference>
<comment type="similarity">
    <text evidence="1 4">Belongs to the UDP-glycosyltransferase family.</text>
</comment>
<keyword evidence="3 4" id="KW-0808">Transferase</keyword>
<sequence>MGLGVTDLWSLPLVFIIAQGQKVLRHDVRRQLFNGTYCIHDVIRMTNLKPKAVNKNRRHVVLLPYPSQGHINPLLQFAKRLASKGVKATLATTHYTAKSICAPHVGVEPISDGFDEGGYAQAKNEDLYLKSFKDNGSRTLSELIKRYKNSSFPVNCVVYDSFLPWALDVAKEYGLYGATFFTNSATVCNIFCRMHHGLLTLPVKLEDTPLSIPGLPSLNFIDLPTFVKFPESYPAYLAMKLGQYSNLDKADWIFGNTFQELEGEEARSISELWPGKLIGPMVPSAYLDGRIKGDSGYGSSLWQPLSEECSEWLETKPQQSVVYISFASMVSLTAEQMEEIALALKDSSLDFLWVVRESQQEKLPNWFMDSTKQKGLVVSWCNQLEVLEHPAVGCFVTHCGWNSTLEGLSLGVPMIGVPQWADQLTDAKYIEEVWGIGVRAKEDEKGIVRKEEILKCFKEVMEGERSQVIKKNASEWKKKSEKAMREGGSSDQNICDFVNALMCSSNGKLKHSNDNCVQAWMPVAKRCLRQTPR</sequence>
<dbReference type="InParanoid" id="V4VGS0"/>
<name>V4VGS0_CITCL</name>
<dbReference type="FunCoup" id="V4VGS0">
    <property type="interactions" value="171"/>
</dbReference>
<dbReference type="FunFam" id="3.40.50.2000:FF:000019">
    <property type="entry name" value="Glycosyltransferase"/>
    <property type="match status" value="1"/>
</dbReference>
<dbReference type="GO" id="GO:0032787">
    <property type="term" value="P:monocarboxylic acid metabolic process"/>
    <property type="evidence" value="ECO:0007669"/>
    <property type="project" value="UniProtKB-ARBA"/>
</dbReference>
<evidence type="ECO:0000256" key="5">
    <source>
        <dbReference type="RuleBase" id="RU362057"/>
    </source>
</evidence>
<dbReference type="InterPro" id="IPR002213">
    <property type="entry name" value="UDP_glucos_trans"/>
</dbReference>
<dbReference type="CDD" id="cd03784">
    <property type="entry name" value="GT1_Gtf-like"/>
    <property type="match status" value="1"/>
</dbReference>
<gene>
    <name evidence="6" type="ORF">CICLE_v10031201mg</name>
</gene>